<dbReference type="Proteomes" id="UP000002287">
    <property type="component" value="Plasmid pBVIE05"/>
</dbReference>
<evidence type="ECO:0000313" key="2">
    <source>
        <dbReference type="Proteomes" id="UP000002287"/>
    </source>
</evidence>
<protein>
    <submittedName>
        <fullName evidence="1">Uncharacterized protein</fullName>
    </submittedName>
</protein>
<dbReference type="HOGENOM" id="CLU_1615919_0_0_4"/>
<accession>A4JWI9</accession>
<dbReference type="EMBL" id="CP000621">
    <property type="protein sequence ID" value="ABO60642.1"/>
    <property type="molecule type" value="Genomic_DNA"/>
</dbReference>
<organism evidence="1 2">
    <name type="scientific">Burkholderia vietnamiensis (strain G4 / LMG 22486)</name>
    <name type="common">Burkholderia cepacia (strain R1808)</name>
    <dbReference type="NCBI Taxonomy" id="269482"/>
    <lineage>
        <taxon>Bacteria</taxon>
        <taxon>Pseudomonadati</taxon>
        <taxon>Pseudomonadota</taxon>
        <taxon>Betaproteobacteria</taxon>
        <taxon>Burkholderiales</taxon>
        <taxon>Burkholderiaceae</taxon>
        <taxon>Burkholderia</taxon>
        <taxon>Burkholderia cepacia complex</taxon>
    </lineage>
</organism>
<proteinExistence type="predicted"/>
<name>A4JWI9_BURVG</name>
<sequence length="164" mass="17718">MSEPIRVQAIISGYQGAAVNLLGALDPKTGLFIVAKEQGIDERSDGALVVSNSTRMEDRDRLFDEDKLQRAIQLFFSLKGQGLLELLAAVTKHDPATRIESDGMSERGTRYRLAPEMSNGNIAVLAMIEAADMALAANTTIDTADDIAQMYGDLDGIDGDWATI</sequence>
<keyword evidence="1" id="KW-0614">Plasmid</keyword>
<geneLocation type="plasmid" evidence="1 2">
    <name>pBVIE05</name>
</geneLocation>
<dbReference type="AlphaFoldDB" id="A4JWI9"/>
<dbReference type="KEGG" id="bvi:Bcep1808_7772"/>
<gene>
    <name evidence="1" type="ordered locus">Bcep1808_7772</name>
</gene>
<evidence type="ECO:0000313" key="1">
    <source>
        <dbReference type="EMBL" id="ABO60642.1"/>
    </source>
</evidence>
<reference evidence="1 2" key="1">
    <citation type="submission" date="2007-03" db="EMBL/GenBank/DDBJ databases">
        <title>Complete sequence of plasmid pBVIE05 of Burkholderia vietnamiensis G4.</title>
        <authorList>
            <consortium name="US DOE Joint Genome Institute"/>
            <person name="Copeland A."/>
            <person name="Lucas S."/>
            <person name="Lapidus A."/>
            <person name="Barry K."/>
            <person name="Detter J.C."/>
            <person name="Glavina del Rio T."/>
            <person name="Hammon N."/>
            <person name="Israni S."/>
            <person name="Dalin E."/>
            <person name="Tice H."/>
            <person name="Pitluck S."/>
            <person name="Chain P."/>
            <person name="Malfatti S."/>
            <person name="Shin M."/>
            <person name="Vergez L."/>
            <person name="Schmutz J."/>
            <person name="Larimer F."/>
            <person name="Land M."/>
            <person name="Hauser L."/>
            <person name="Kyrpides N."/>
            <person name="Tiedje J."/>
            <person name="Richardson P."/>
        </authorList>
    </citation>
    <scope>NUCLEOTIDE SEQUENCE [LARGE SCALE GENOMIC DNA]</scope>
    <source>
        <strain evidence="2">G4 / LMG 22486</strain>
        <plasmid evidence="1 2">pBVIE05</plasmid>
    </source>
</reference>